<dbReference type="AlphaFoldDB" id="A0AAN5IFC1"/>
<evidence type="ECO:0000313" key="5">
    <source>
        <dbReference type="Proteomes" id="UP001328107"/>
    </source>
</evidence>
<keyword evidence="3" id="KW-0732">Signal</keyword>
<keyword evidence="2" id="KW-0472">Membrane</keyword>
<feature type="region of interest" description="Disordered" evidence="1">
    <location>
        <begin position="196"/>
        <end position="219"/>
    </location>
</feature>
<evidence type="ECO:0000256" key="2">
    <source>
        <dbReference type="SAM" id="Phobius"/>
    </source>
</evidence>
<dbReference type="InterPro" id="IPR006954">
    <property type="entry name" value="Mlt-10-like"/>
</dbReference>
<comment type="caution">
    <text evidence="4">The sequence shown here is derived from an EMBL/GenBank/DDBJ whole genome shotgun (WGS) entry which is preliminary data.</text>
</comment>
<evidence type="ECO:0000313" key="4">
    <source>
        <dbReference type="EMBL" id="GMR62220.1"/>
    </source>
</evidence>
<gene>
    <name evidence="4" type="ORF">PMAYCL1PPCAC_32415</name>
</gene>
<feature type="transmembrane region" description="Helical" evidence="2">
    <location>
        <begin position="653"/>
        <end position="674"/>
    </location>
</feature>
<evidence type="ECO:0000256" key="3">
    <source>
        <dbReference type="SAM" id="SignalP"/>
    </source>
</evidence>
<proteinExistence type="predicted"/>
<organism evidence="4 5">
    <name type="scientific">Pristionchus mayeri</name>
    <dbReference type="NCBI Taxonomy" id="1317129"/>
    <lineage>
        <taxon>Eukaryota</taxon>
        <taxon>Metazoa</taxon>
        <taxon>Ecdysozoa</taxon>
        <taxon>Nematoda</taxon>
        <taxon>Chromadorea</taxon>
        <taxon>Rhabditida</taxon>
        <taxon>Rhabditina</taxon>
        <taxon>Diplogasteromorpha</taxon>
        <taxon>Diplogasteroidea</taxon>
        <taxon>Neodiplogasteridae</taxon>
        <taxon>Pristionchus</taxon>
    </lineage>
</organism>
<name>A0AAN5IFC1_9BILA</name>
<feature type="transmembrane region" description="Helical" evidence="2">
    <location>
        <begin position="694"/>
        <end position="716"/>
    </location>
</feature>
<reference evidence="5" key="1">
    <citation type="submission" date="2022-10" db="EMBL/GenBank/DDBJ databases">
        <title>Genome assembly of Pristionchus species.</title>
        <authorList>
            <person name="Yoshida K."/>
            <person name="Sommer R.J."/>
        </authorList>
    </citation>
    <scope>NUCLEOTIDE SEQUENCE [LARGE SCALE GENOMIC DNA]</scope>
    <source>
        <strain evidence="5">RS5460</strain>
    </source>
</reference>
<feature type="transmembrane region" description="Helical" evidence="2">
    <location>
        <begin position="592"/>
        <end position="614"/>
    </location>
</feature>
<protein>
    <submittedName>
        <fullName evidence="4">Uncharacterized protein</fullName>
    </submittedName>
</protein>
<feature type="transmembrane region" description="Helical" evidence="2">
    <location>
        <begin position="620"/>
        <end position="641"/>
    </location>
</feature>
<keyword evidence="2" id="KW-1133">Transmembrane helix</keyword>
<keyword evidence="5" id="KW-1185">Reference proteome</keyword>
<feature type="transmembrane region" description="Helical" evidence="2">
    <location>
        <begin position="728"/>
        <end position="750"/>
    </location>
</feature>
<dbReference type="PANTHER" id="PTHR21523:SF37">
    <property type="entry name" value="MLT-TEN (MLT-10) RELATED"/>
    <property type="match status" value="1"/>
</dbReference>
<feature type="chain" id="PRO_5042910837" evidence="3">
    <location>
        <begin position="41"/>
        <end position="771"/>
    </location>
</feature>
<accession>A0AAN5IFC1</accession>
<dbReference type="Proteomes" id="UP001328107">
    <property type="component" value="Unassembled WGS sequence"/>
</dbReference>
<keyword evidence="2" id="KW-0812">Transmembrane</keyword>
<dbReference type="PANTHER" id="PTHR21523">
    <property type="match status" value="1"/>
</dbReference>
<evidence type="ECO:0000256" key="1">
    <source>
        <dbReference type="SAM" id="MobiDB-lite"/>
    </source>
</evidence>
<feature type="signal peptide" evidence="3">
    <location>
        <begin position="1"/>
        <end position="40"/>
    </location>
</feature>
<feature type="non-terminal residue" evidence="4">
    <location>
        <position position="1"/>
    </location>
</feature>
<sequence>IRKTRAACVTKMIHRAGRIAPTVPVLLLLAHLRFVQTSGATTVTHTEKYTQLNLNEEHSMQLLQHWADQALTGLMGALATVKLDEVHNNDREEHSQCAKNAANVIEHAKCTVRLIDTKKAIVPSPQHPTIISRKQRIAASASSRVSPWHGEDLKPERKRTIRNKKRASGVDWVGSFGVRDKRSLNLAPFRVRTPKGMKKKGMHKKKRTAHKTRKAASSKSIAKVRHAATYALKDARAETPFGQLARAIKKSVLEAKHKHADQSKDWITVIKEIKEETKKLKARKAIRTMFVKKMRSMLEGYDNTTVVPDRSSLALKNLDDLNDMKPREILDAARKIEASLTEDQKMLRQPLRLMRDAVKLGLMAAGRNVSNFGDKTLKLISPRLLSVIAEDEKEKENQVNLLSPSLFSLHDEGKGIERSTSLVNGMGLAKTKDHMAWLDLVMEASGITDAVENMKDEKIKKAMTSILSEGDIRSPTGQPLYFTKKNVSEMYGESETRKIDTMELLHTTFTPEQVEEQKKFGFAVLRKDQLEIVYGKNSPYANEERLETFKNIPKEEMHGHIVRNVRALAEMKSFRVSTQMEPPSRARRKRNVILAPVVLVPLIFASALLSGPVILSPILLSPIILSPAVLGPLILSPLAFVPVILSPRVLSPFILSPEIFTPIILSPLALHPFILSPGVFNPFILSPMVLSPFILSPQVFSPLILSPFALTPIILTPTVGTPLILSPFALSPIISSAQIMFAAVLSPYVLSPIIDSPLIFAEVIASPSALS</sequence>
<dbReference type="Pfam" id="PF04870">
    <property type="entry name" value="Moulting_cycle"/>
    <property type="match status" value="1"/>
</dbReference>
<dbReference type="EMBL" id="BTRK01000006">
    <property type="protein sequence ID" value="GMR62220.1"/>
    <property type="molecule type" value="Genomic_DNA"/>
</dbReference>